<evidence type="ECO:0000313" key="1">
    <source>
        <dbReference type="EMBL" id="KAJ9648334.1"/>
    </source>
</evidence>
<name>A0ACC2ZLA8_9PEZI</name>
<reference evidence="1" key="1">
    <citation type="submission" date="2022-10" db="EMBL/GenBank/DDBJ databases">
        <title>Culturing micro-colonial fungi from biological soil crusts in the Mojave desert and describing Neophaeococcomyces mojavensis, and introducing the new genera and species Taxawa tesnikishii.</title>
        <authorList>
            <person name="Kurbessoian T."/>
            <person name="Stajich J.E."/>
        </authorList>
    </citation>
    <scope>NUCLEOTIDE SEQUENCE</scope>
    <source>
        <strain evidence="1">JES_115</strain>
    </source>
</reference>
<organism evidence="1 2">
    <name type="scientific">Coniosporium tulheliwenetii</name>
    <dbReference type="NCBI Taxonomy" id="3383036"/>
    <lineage>
        <taxon>Eukaryota</taxon>
        <taxon>Fungi</taxon>
        <taxon>Dikarya</taxon>
        <taxon>Ascomycota</taxon>
        <taxon>Pezizomycotina</taxon>
        <taxon>Dothideomycetes</taxon>
        <taxon>Dothideomycetes incertae sedis</taxon>
        <taxon>Coniosporium</taxon>
    </lineage>
</organism>
<dbReference type="Proteomes" id="UP001172680">
    <property type="component" value="Unassembled WGS sequence"/>
</dbReference>
<evidence type="ECO:0000313" key="2">
    <source>
        <dbReference type="Proteomes" id="UP001172680"/>
    </source>
</evidence>
<accession>A0ACC2ZLA8</accession>
<protein>
    <submittedName>
        <fullName evidence="1">Uncharacterized protein</fullName>
    </submittedName>
</protein>
<keyword evidence="2" id="KW-1185">Reference proteome</keyword>
<dbReference type="EMBL" id="JAPDRP010000003">
    <property type="protein sequence ID" value="KAJ9648334.1"/>
    <property type="molecule type" value="Genomic_DNA"/>
</dbReference>
<proteinExistence type="predicted"/>
<comment type="caution">
    <text evidence="1">The sequence shown here is derived from an EMBL/GenBank/DDBJ whole genome shotgun (WGS) entry which is preliminary data.</text>
</comment>
<gene>
    <name evidence="1" type="ORF">H2199_001188</name>
</gene>
<sequence>MHKKEEPDMDDLIRRSEHNDDVATDCPPTSRQATLPPLENALASIGAGSDIQIPSYNTISDLCISPDQGDWQTQATERQPRGHSGGQLGANLLPLFDSGRAADRESDLGQRQPGLLSSVGLGPTGPRNARSDTVDTSGSLGFLAAVAVDRDSHDHGPCLEFPEHTTHDIPQVEMSELEAPSSSPEEVSSPPTGATVRASSHLEKDTGIKKALRDILNGITGLKKIGSTSNSASQTGSRIAQSSKPSSSNEPQRDLSVEIVEPGQSCNVAQTAQQATTHDEVFKVLTELLKEHNGNESLLPRDLSKQTTVEGVVKCTEPGCKAVLLRKCDLKKHMKRHTKPYGCTFYKCEKSFGSKNDWKRHESTQHFQHEAWLCLVSKAGTQKGDCANPFYDQEHFERHLQDNHQFRNKAKLSDFSDKCRMGRNGLHQYWCGFCKELHPVKNVGIKAWDERFNHIDEMFKEGRKIGEWLCVESNKTKGEEAAADRSGSPDGDSSPSPPDTANRRTPSPGSSGAYVSLSQVSKKRPRDDNDEVNNLPAKKQKRELVFNCCKCGHGPWSLSLFSQCVQCDHAGCEQCNWTYLSLQENDGTAPGLDRPFGSP</sequence>